<dbReference type="Proteomes" id="UP001603978">
    <property type="component" value="Unassembled WGS sequence"/>
</dbReference>
<keyword evidence="2 7" id="KW-0813">Transport</keyword>
<evidence type="ECO:0000256" key="1">
    <source>
        <dbReference type="ARBA" id="ARBA00004651"/>
    </source>
</evidence>
<feature type="transmembrane region" description="Helical" evidence="7">
    <location>
        <begin position="247"/>
        <end position="265"/>
    </location>
</feature>
<proteinExistence type="inferred from homology"/>
<evidence type="ECO:0000313" key="9">
    <source>
        <dbReference type="EMBL" id="MFG1704316.1"/>
    </source>
</evidence>
<evidence type="ECO:0000256" key="5">
    <source>
        <dbReference type="ARBA" id="ARBA00022989"/>
    </source>
</evidence>
<evidence type="ECO:0000256" key="2">
    <source>
        <dbReference type="ARBA" id="ARBA00022448"/>
    </source>
</evidence>
<reference evidence="9 10" key="1">
    <citation type="submission" date="2024-10" db="EMBL/GenBank/DDBJ databases">
        <authorList>
            <person name="Topkara A.R."/>
            <person name="Saygin H."/>
        </authorList>
    </citation>
    <scope>NUCLEOTIDE SEQUENCE [LARGE SCALE GENOMIC DNA]</scope>
    <source>
        <strain evidence="9 10">M3C6</strain>
    </source>
</reference>
<feature type="transmembrane region" description="Helical" evidence="7">
    <location>
        <begin position="151"/>
        <end position="170"/>
    </location>
</feature>
<evidence type="ECO:0000313" key="10">
    <source>
        <dbReference type="Proteomes" id="UP001603978"/>
    </source>
</evidence>
<evidence type="ECO:0000256" key="7">
    <source>
        <dbReference type="RuleBase" id="RU363032"/>
    </source>
</evidence>
<gene>
    <name evidence="9" type="ORF">ACFLIM_14085</name>
</gene>
<feature type="transmembrane region" description="Helical" evidence="7">
    <location>
        <begin position="123"/>
        <end position="145"/>
    </location>
</feature>
<keyword evidence="10" id="KW-1185">Reference proteome</keyword>
<dbReference type="PROSITE" id="PS50928">
    <property type="entry name" value="ABC_TM1"/>
    <property type="match status" value="1"/>
</dbReference>
<keyword evidence="6 7" id="KW-0472">Membrane</keyword>
<evidence type="ECO:0000259" key="8">
    <source>
        <dbReference type="PROSITE" id="PS50928"/>
    </source>
</evidence>
<accession>A0ABW7AAE2</accession>
<evidence type="ECO:0000256" key="3">
    <source>
        <dbReference type="ARBA" id="ARBA00022475"/>
    </source>
</evidence>
<feature type="transmembrane region" description="Helical" evidence="7">
    <location>
        <begin position="191"/>
        <end position="210"/>
    </location>
</feature>
<feature type="transmembrane region" description="Helical" evidence="7">
    <location>
        <begin position="96"/>
        <end position="116"/>
    </location>
</feature>
<comment type="similarity">
    <text evidence="7">Belongs to the binding-protein-dependent transport system permease family.</text>
</comment>
<name>A0ABW7AAE2_9ACTN</name>
<dbReference type="RefSeq" id="WP_393165241.1">
    <property type="nucleotide sequence ID" value="NZ_JBICRM010000007.1"/>
</dbReference>
<keyword evidence="4 7" id="KW-0812">Transmembrane</keyword>
<keyword evidence="3" id="KW-1003">Cell membrane</keyword>
<dbReference type="InterPro" id="IPR000515">
    <property type="entry name" value="MetI-like"/>
</dbReference>
<sequence>MTLSKASKAWSSAGVLAEAAARDRAAAARERLRVRGGIVLLGAALLLFWEYGLGLIVERRYVSSPSEVAARLADLALDGRLWGHIGVTLAEAGAGYLIGIAVGLAAALLLVAVPVLDEIAGPFLAAFYSIPKIALAPMFIMWFGLGLLPKVLLAALMVFLIVLANTMAGVRGISPGLVEVSRVLGARGATLVRTIVLPGAAPAVVASVRLTFSRAMVGAILGEFIAATQGLGFLIVRSSRQFETATVFAGIVVVAALVMLVNAAIRAVEARALPWSTERPRG</sequence>
<dbReference type="Gene3D" id="1.10.3720.10">
    <property type="entry name" value="MetI-like"/>
    <property type="match status" value="1"/>
</dbReference>
<comment type="subcellular location">
    <subcellularLocation>
        <location evidence="1 7">Cell membrane</location>
        <topology evidence="1 7">Multi-pass membrane protein</topology>
    </subcellularLocation>
</comment>
<keyword evidence="5 7" id="KW-1133">Transmembrane helix</keyword>
<dbReference type="PANTHER" id="PTHR30151:SF20">
    <property type="entry name" value="ABC TRANSPORTER PERMEASE PROTEIN HI_0355-RELATED"/>
    <property type="match status" value="1"/>
</dbReference>
<dbReference type="Pfam" id="PF00528">
    <property type="entry name" value="BPD_transp_1"/>
    <property type="match status" value="1"/>
</dbReference>
<dbReference type="EMBL" id="JBICRM010000007">
    <property type="protein sequence ID" value="MFG1704316.1"/>
    <property type="molecule type" value="Genomic_DNA"/>
</dbReference>
<dbReference type="PANTHER" id="PTHR30151">
    <property type="entry name" value="ALKANE SULFONATE ABC TRANSPORTER-RELATED, MEMBRANE SUBUNIT"/>
    <property type="match status" value="1"/>
</dbReference>
<dbReference type="InterPro" id="IPR035906">
    <property type="entry name" value="MetI-like_sf"/>
</dbReference>
<feature type="transmembrane region" description="Helical" evidence="7">
    <location>
        <begin position="38"/>
        <end position="57"/>
    </location>
</feature>
<organism evidence="9 10">
    <name type="scientific">Nonomuraea marmarensis</name>
    <dbReference type="NCBI Taxonomy" id="3351344"/>
    <lineage>
        <taxon>Bacteria</taxon>
        <taxon>Bacillati</taxon>
        <taxon>Actinomycetota</taxon>
        <taxon>Actinomycetes</taxon>
        <taxon>Streptosporangiales</taxon>
        <taxon>Streptosporangiaceae</taxon>
        <taxon>Nonomuraea</taxon>
    </lineage>
</organism>
<comment type="caution">
    <text evidence="9">The sequence shown here is derived from an EMBL/GenBank/DDBJ whole genome shotgun (WGS) entry which is preliminary data.</text>
</comment>
<feature type="domain" description="ABC transmembrane type-1" evidence="8">
    <location>
        <begin position="85"/>
        <end position="265"/>
    </location>
</feature>
<feature type="transmembrane region" description="Helical" evidence="7">
    <location>
        <begin position="216"/>
        <end position="235"/>
    </location>
</feature>
<dbReference type="SUPFAM" id="SSF161098">
    <property type="entry name" value="MetI-like"/>
    <property type="match status" value="1"/>
</dbReference>
<evidence type="ECO:0000256" key="6">
    <source>
        <dbReference type="ARBA" id="ARBA00023136"/>
    </source>
</evidence>
<protein>
    <submittedName>
        <fullName evidence="9">ABC transporter permease</fullName>
    </submittedName>
</protein>
<dbReference type="CDD" id="cd06261">
    <property type="entry name" value="TM_PBP2"/>
    <property type="match status" value="1"/>
</dbReference>
<evidence type="ECO:0000256" key="4">
    <source>
        <dbReference type="ARBA" id="ARBA00022692"/>
    </source>
</evidence>